<accession>A0A5R9IGW3</accession>
<proteinExistence type="predicted"/>
<dbReference type="Gene3D" id="3.40.30.10">
    <property type="entry name" value="Glutaredoxin"/>
    <property type="match status" value="1"/>
</dbReference>
<protein>
    <submittedName>
        <fullName evidence="2">Glutaredoxin</fullName>
    </submittedName>
</protein>
<dbReference type="AlphaFoldDB" id="A0A5R9IGW3"/>
<dbReference type="SUPFAM" id="SSF52833">
    <property type="entry name" value="Thioredoxin-like"/>
    <property type="match status" value="1"/>
</dbReference>
<dbReference type="OrthoDB" id="9793736at2"/>
<dbReference type="Pfam" id="PF00462">
    <property type="entry name" value="Glutaredoxin"/>
    <property type="match status" value="1"/>
</dbReference>
<gene>
    <name evidence="2" type="ORF">FE810_09930</name>
</gene>
<comment type="caution">
    <text evidence="2">The sequence shown here is derived from an EMBL/GenBank/DDBJ whole genome shotgun (WGS) entry which is preliminary data.</text>
</comment>
<organism evidence="2 3">
    <name type="scientific">Thalassotalea litorea</name>
    <dbReference type="NCBI Taxonomy" id="2020715"/>
    <lineage>
        <taxon>Bacteria</taxon>
        <taxon>Pseudomonadati</taxon>
        <taxon>Pseudomonadota</taxon>
        <taxon>Gammaproteobacteria</taxon>
        <taxon>Alteromonadales</taxon>
        <taxon>Colwelliaceae</taxon>
        <taxon>Thalassotalea</taxon>
    </lineage>
</organism>
<dbReference type="InterPro" id="IPR002109">
    <property type="entry name" value="Glutaredoxin"/>
</dbReference>
<keyword evidence="3" id="KW-1185">Reference proteome</keyword>
<dbReference type="PROSITE" id="PS51354">
    <property type="entry name" value="GLUTAREDOXIN_2"/>
    <property type="match status" value="1"/>
</dbReference>
<evidence type="ECO:0000259" key="1">
    <source>
        <dbReference type="Pfam" id="PF00462"/>
    </source>
</evidence>
<dbReference type="EMBL" id="VCBC01000009">
    <property type="protein sequence ID" value="TLU64774.1"/>
    <property type="molecule type" value="Genomic_DNA"/>
</dbReference>
<sequence length="121" mass="14247">MTIIRFILGRLILLFNFIFAPKKAKREQELQQQLDATTRHFSLYQLNACPFCVKVRRTIRRENLNIEIRDIKQDNILAELMENGGKRTVPCLRIDREDGSSQWMYESKAIVHYLQQVAHAA</sequence>
<name>A0A5R9IGW3_9GAMM</name>
<feature type="domain" description="Glutaredoxin" evidence="1">
    <location>
        <begin position="43"/>
        <end position="97"/>
    </location>
</feature>
<dbReference type="Proteomes" id="UP000307790">
    <property type="component" value="Unassembled WGS sequence"/>
</dbReference>
<evidence type="ECO:0000313" key="3">
    <source>
        <dbReference type="Proteomes" id="UP000307790"/>
    </source>
</evidence>
<reference evidence="2 3" key="1">
    <citation type="submission" date="2019-05" db="EMBL/GenBank/DDBJ databases">
        <title>Genome sequences of Thalassotalea litorea 1K03283.</title>
        <authorList>
            <person name="Zhang D."/>
        </authorList>
    </citation>
    <scope>NUCLEOTIDE SEQUENCE [LARGE SCALE GENOMIC DNA]</scope>
    <source>
        <strain evidence="2 3">MCCC 1K03283</strain>
    </source>
</reference>
<evidence type="ECO:0000313" key="2">
    <source>
        <dbReference type="EMBL" id="TLU64774.1"/>
    </source>
</evidence>
<dbReference type="InterPro" id="IPR036249">
    <property type="entry name" value="Thioredoxin-like_sf"/>
</dbReference>
<dbReference type="RefSeq" id="WP_138319910.1">
    <property type="nucleotide sequence ID" value="NZ_VCBC01000009.1"/>
</dbReference>